<evidence type="ECO:0000313" key="15">
    <source>
        <dbReference type="Proteomes" id="UP000637578"/>
    </source>
</evidence>
<protein>
    <submittedName>
        <fullName evidence="14">Putative ABC transporter ATP-binding protein</fullName>
    </submittedName>
</protein>
<dbReference type="PANTHER" id="PTHR43394">
    <property type="entry name" value="ATP-DEPENDENT PERMEASE MDL1, MITOCHONDRIAL"/>
    <property type="match status" value="1"/>
</dbReference>
<keyword evidence="8 11" id="KW-0472">Membrane</keyword>
<evidence type="ECO:0000256" key="6">
    <source>
        <dbReference type="ARBA" id="ARBA00022840"/>
    </source>
</evidence>
<dbReference type="PROSITE" id="PS00211">
    <property type="entry name" value="ABC_TRANSPORTER_1"/>
    <property type="match status" value="1"/>
</dbReference>
<dbReference type="RefSeq" id="WP_189054481.1">
    <property type="nucleotide sequence ID" value="NZ_BMMK01000003.1"/>
</dbReference>
<dbReference type="PROSITE" id="PS50893">
    <property type="entry name" value="ABC_TRANSPORTER_2"/>
    <property type="match status" value="1"/>
</dbReference>
<keyword evidence="2" id="KW-0813">Transport</keyword>
<dbReference type="SUPFAM" id="SSF90123">
    <property type="entry name" value="ABC transporter transmembrane region"/>
    <property type="match status" value="1"/>
</dbReference>
<dbReference type="InterPro" id="IPR039421">
    <property type="entry name" value="Type_1_exporter"/>
</dbReference>
<keyword evidence="7 11" id="KW-1133">Transmembrane helix</keyword>
<evidence type="ECO:0000256" key="2">
    <source>
        <dbReference type="ARBA" id="ARBA00022448"/>
    </source>
</evidence>
<evidence type="ECO:0000256" key="3">
    <source>
        <dbReference type="ARBA" id="ARBA00022475"/>
    </source>
</evidence>
<dbReference type="CDD" id="cd18551">
    <property type="entry name" value="ABC_6TM_LmrA_like"/>
    <property type="match status" value="1"/>
</dbReference>
<dbReference type="EMBL" id="BMMK01000003">
    <property type="protein sequence ID" value="GGM41463.1"/>
    <property type="molecule type" value="Genomic_DNA"/>
</dbReference>
<dbReference type="InterPro" id="IPR017871">
    <property type="entry name" value="ABC_transporter-like_CS"/>
</dbReference>
<proteinExistence type="inferred from homology"/>
<reference evidence="14" key="2">
    <citation type="submission" date="2020-09" db="EMBL/GenBank/DDBJ databases">
        <authorList>
            <person name="Sun Q."/>
            <person name="Zhou Y."/>
        </authorList>
    </citation>
    <scope>NUCLEOTIDE SEQUENCE</scope>
    <source>
        <strain evidence="14">CGMCC 4.5737</strain>
    </source>
</reference>
<keyword evidence="6 14" id="KW-0067">ATP-binding</keyword>
<keyword evidence="15" id="KW-1185">Reference proteome</keyword>
<evidence type="ECO:0000313" key="14">
    <source>
        <dbReference type="EMBL" id="GGM41463.1"/>
    </source>
</evidence>
<comment type="caution">
    <text evidence="14">The sequence shown here is derived from an EMBL/GenBank/DDBJ whole genome shotgun (WGS) entry which is preliminary data.</text>
</comment>
<organism evidence="14 15">
    <name type="scientific">Longimycelium tulufanense</name>
    <dbReference type="NCBI Taxonomy" id="907463"/>
    <lineage>
        <taxon>Bacteria</taxon>
        <taxon>Bacillati</taxon>
        <taxon>Actinomycetota</taxon>
        <taxon>Actinomycetes</taxon>
        <taxon>Pseudonocardiales</taxon>
        <taxon>Pseudonocardiaceae</taxon>
        <taxon>Longimycelium</taxon>
    </lineage>
</organism>
<evidence type="ECO:0000259" key="13">
    <source>
        <dbReference type="PROSITE" id="PS50929"/>
    </source>
</evidence>
<feature type="transmembrane region" description="Helical" evidence="11">
    <location>
        <begin position="277"/>
        <end position="298"/>
    </location>
</feature>
<comment type="similarity">
    <text evidence="9">Belongs to the ABC transporter superfamily. Lipid exporter (TC 3.A.1.106) family.</text>
</comment>
<name>A0A8J3FTL5_9PSEU</name>
<accession>A0A8J3FTL5</accession>
<dbReference type="GO" id="GO:0005886">
    <property type="term" value="C:plasma membrane"/>
    <property type="evidence" value="ECO:0007669"/>
    <property type="project" value="UniProtKB-SubCell"/>
</dbReference>
<dbReference type="InterPro" id="IPR003593">
    <property type="entry name" value="AAA+_ATPase"/>
</dbReference>
<comment type="subcellular location">
    <subcellularLocation>
        <location evidence="1">Cell membrane</location>
        <topology evidence="1">Multi-pass membrane protein</topology>
    </subcellularLocation>
</comment>
<feature type="transmembrane region" description="Helical" evidence="11">
    <location>
        <begin position="51"/>
        <end position="74"/>
    </location>
</feature>
<dbReference type="PANTHER" id="PTHR43394:SF1">
    <property type="entry name" value="ATP-BINDING CASSETTE SUB-FAMILY B MEMBER 10, MITOCHONDRIAL"/>
    <property type="match status" value="1"/>
</dbReference>
<dbReference type="GO" id="GO:0005524">
    <property type="term" value="F:ATP binding"/>
    <property type="evidence" value="ECO:0007669"/>
    <property type="project" value="UniProtKB-KW"/>
</dbReference>
<sequence>MVRPDRGGLGQLVPLLRGHRRWVAGAIALALLGSLVGLAQPLVVREVVDQAGAGVIEVSALGVLALLFAGQAALGAVGRFVLHRTGEGVVLGIRLRLVRRLLEGRMEVYHRHRVGDLISRAGADGNAVRALVAGGASDLFTGLLGLVGTIAVMVWLDWTLLLVVAGMILVSALALRGVFTGLETTSLQTQQSLGEMSSDLERALGAIRTVRAYRATERECARIGSRARAAYTSGVRMARYRALSVPAMELAVNGSFLVVLLVGGVRTAAGSSTVADMVAFLLYMTYLTVPISSIFEALTTIREGTGALLRVGETLQFPLEETSVRQAPRQPVPAVGRTGALLELQDVHFRHGAEPVLRGVSFEVPRRGYTALVGPSGAGKSTLFALIMRFYEPSRGHIRFDGRDVRTMSINDYRSRLALVDQDAPVLYGTLLENLRYGNEHATDTELWRALRTVRLDRFVEHLPDGLDTMLGERGATLSGGQRQRVAIARALLTKPELLLLDEPTSALDADTEAAVTAALRALARDRAVLVIAHRASTIEVADHVILLDDGQIRPRFVPAGQHEPAPDGPVVPETRPTG</sequence>
<dbReference type="SMART" id="SM00382">
    <property type="entry name" value="AAA"/>
    <property type="match status" value="1"/>
</dbReference>
<evidence type="ECO:0000256" key="1">
    <source>
        <dbReference type="ARBA" id="ARBA00004651"/>
    </source>
</evidence>
<keyword evidence="3" id="KW-1003">Cell membrane</keyword>
<reference evidence="14" key="1">
    <citation type="journal article" date="2014" name="Int. J. Syst. Evol. Microbiol.">
        <title>Complete genome sequence of Corynebacterium casei LMG S-19264T (=DSM 44701T), isolated from a smear-ripened cheese.</title>
        <authorList>
            <consortium name="US DOE Joint Genome Institute (JGI-PGF)"/>
            <person name="Walter F."/>
            <person name="Albersmeier A."/>
            <person name="Kalinowski J."/>
            <person name="Ruckert C."/>
        </authorList>
    </citation>
    <scope>NUCLEOTIDE SEQUENCE</scope>
    <source>
        <strain evidence="14">CGMCC 4.5737</strain>
    </source>
</reference>
<dbReference type="FunFam" id="3.40.50.300:FF:000299">
    <property type="entry name" value="ABC transporter ATP-binding protein/permease"/>
    <property type="match status" value="1"/>
</dbReference>
<feature type="transmembrane region" description="Helical" evidence="11">
    <location>
        <begin position="158"/>
        <end position="179"/>
    </location>
</feature>
<evidence type="ECO:0000256" key="10">
    <source>
        <dbReference type="SAM" id="MobiDB-lite"/>
    </source>
</evidence>
<feature type="domain" description="ABC transmembrane type-1" evidence="13">
    <location>
        <begin position="24"/>
        <end position="303"/>
    </location>
</feature>
<evidence type="ECO:0000256" key="5">
    <source>
        <dbReference type="ARBA" id="ARBA00022741"/>
    </source>
</evidence>
<dbReference type="Proteomes" id="UP000637578">
    <property type="component" value="Unassembled WGS sequence"/>
</dbReference>
<evidence type="ECO:0000256" key="8">
    <source>
        <dbReference type="ARBA" id="ARBA00023136"/>
    </source>
</evidence>
<dbReference type="InterPro" id="IPR027417">
    <property type="entry name" value="P-loop_NTPase"/>
</dbReference>
<dbReference type="InterPro" id="IPR036640">
    <property type="entry name" value="ABC1_TM_sf"/>
</dbReference>
<dbReference type="Gene3D" id="3.40.50.300">
    <property type="entry name" value="P-loop containing nucleotide triphosphate hydrolases"/>
    <property type="match status" value="1"/>
</dbReference>
<gene>
    <name evidence="14" type="ORF">GCM10012275_10580</name>
</gene>
<dbReference type="GO" id="GO:0015421">
    <property type="term" value="F:ABC-type oligopeptide transporter activity"/>
    <property type="evidence" value="ECO:0007669"/>
    <property type="project" value="TreeGrafter"/>
</dbReference>
<dbReference type="InterPro" id="IPR011527">
    <property type="entry name" value="ABC1_TM_dom"/>
</dbReference>
<dbReference type="SUPFAM" id="SSF52540">
    <property type="entry name" value="P-loop containing nucleoside triphosphate hydrolases"/>
    <property type="match status" value="1"/>
</dbReference>
<dbReference type="Pfam" id="PF00005">
    <property type="entry name" value="ABC_tran"/>
    <property type="match status" value="1"/>
</dbReference>
<feature type="domain" description="ABC transporter" evidence="12">
    <location>
        <begin position="342"/>
        <end position="575"/>
    </location>
</feature>
<evidence type="ECO:0000259" key="12">
    <source>
        <dbReference type="PROSITE" id="PS50893"/>
    </source>
</evidence>
<keyword evidence="4 11" id="KW-0812">Transmembrane</keyword>
<evidence type="ECO:0000256" key="7">
    <source>
        <dbReference type="ARBA" id="ARBA00022989"/>
    </source>
</evidence>
<feature type="transmembrane region" description="Helical" evidence="11">
    <location>
        <begin position="243"/>
        <end position="265"/>
    </location>
</feature>
<evidence type="ECO:0000256" key="11">
    <source>
        <dbReference type="SAM" id="Phobius"/>
    </source>
</evidence>
<keyword evidence="5" id="KW-0547">Nucleotide-binding</keyword>
<feature type="transmembrane region" description="Helical" evidence="11">
    <location>
        <begin position="130"/>
        <end position="152"/>
    </location>
</feature>
<evidence type="ECO:0000256" key="4">
    <source>
        <dbReference type="ARBA" id="ARBA00022692"/>
    </source>
</evidence>
<dbReference type="InterPro" id="IPR003439">
    <property type="entry name" value="ABC_transporter-like_ATP-bd"/>
</dbReference>
<dbReference type="Pfam" id="PF00664">
    <property type="entry name" value="ABC_membrane"/>
    <property type="match status" value="1"/>
</dbReference>
<dbReference type="Gene3D" id="1.20.1560.10">
    <property type="entry name" value="ABC transporter type 1, transmembrane domain"/>
    <property type="match status" value="1"/>
</dbReference>
<dbReference type="AlphaFoldDB" id="A0A8J3FTL5"/>
<evidence type="ECO:0000256" key="9">
    <source>
        <dbReference type="ARBA" id="ARBA00061644"/>
    </source>
</evidence>
<feature type="region of interest" description="Disordered" evidence="10">
    <location>
        <begin position="557"/>
        <end position="579"/>
    </location>
</feature>
<dbReference type="GO" id="GO:0016887">
    <property type="term" value="F:ATP hydrolysis activity"/>
    <property type="evidence" value="ECO:0007669"/>
    <property type="project" value="InterPro"/>
</dbReference>
<feature type="transmembrane region" description="Helical" evidence="11">
    <location>
        <begin position="21"/>
        <end position="39"/>
    </location>
</feature>
<dbReference type="PROSITE" id="PS50929">
    <property type="entry name" value="ABC_TM1F"/>
    <property type="match status" value="1"/>
</dbReference>